<evidence type="ECO:0000313" key="1">
    <source>
        <dbReference type="EMBL" id="RUS29428.1"/>
    </source>
</evidence>
<protein>
    <submittedName>
        <fullName evidence="1">Uncharacterized protein</fullName>
    </submittedName>
</protein>
<comment type="caution">
    <text evidence="1">The sequence shown here is derived from an EMBL/GenBank/DDBJ whole genome shotgun (WGS) entry which is preliminary data.</text>
</comment>
<dbReference type="Proteomes" id="UP000274822">
    <property type="component" value="Unassembled WGS sequence"/>
</dbReference>
<organism evidence="1 2">
    <name type="scientific">Jimgerdemannia flammicorona</name>
    <dbReference type="NCBI Taxonomy" id="994334"/>
    <lineage>
        <taxon>Eukaryota</taxon>
        <taxon>Fungi</taxon>
        <taxon>Fungi incertae sedis</taxon>
        <taxon>Mucoromycota</taxon>
        <taxon>Mucoromycotina</taxon>
        <taxon>Endogonomycetes</taxon>
        <taxon>Endogonales</taxon>
        <taxon>Endogonaceae</taxon>
        <taxon>Jimgerdemannia</taxon>
    </lineage>
</organism>
<gene>
    <name evidence="1" type="ORF">BC938DRAFT_480676</name>
</gene>
<reference evidence="1 2" key="1">
    <citation type="journal article" date="2018" name="New Phytol.">
        <title>Phylogenomics of Endogonaceae and evolution of mycorrhizas within Mucoromycota.</title>
        <authorList>
            <person name="Chang Y."/>
            <person name="Desiro A."/>
            <person name="Na H."/>
            <person name="Sandor L."/>
            <person name="Lipzen A."/>
            <person name="Clum A."/>
            <person name="Barry K."/>
            <person name="Grigoriev I.V."/>
            <person name="Martin F.M."/>
            <person name="Stajich J.E."/>
            <person name="Smith M.E."/>
            <person name="Bonito G."/>
            <person name="Spatafora J.W."/>
        </authorList>
    </citation>
    <scope>NUCLEOTIDE SEQUENCE [LARGE SCALE GENOMIC DNA]</scope>
    <source>
        <strain evidence="1 2">AD002</strain>
    </source>
</reference>
<dbReference type="EMBL" id="RBNJ01005167">
    <property type="protein sequence ID" value="RUS29428.1"/>
    <property type="molecule type" value="Genomic_DNA"/>
</dbReference>
<proteinExistence type="predicted"/>
<sequence>MLILAIGYRRILHSEYPQASGFPEITAAAPFPVNHSLFGPKLTSLWSKAHAYCHQGSNVATGFTMAFPASHAFQLTPFRSDVTTRGLSPLILS</sequence>
<name>A0A433QHW0_9FUNG</name>
<evidence type="ECO:0000313" key="2">
    <source>
        <dbReference type="Proteomes" id="UP000274822"/>
    </source>
</evidence>
<dbReference type="AlphaFoldDB" id="A0A433QHW0"/>
<keyword evidence="2" id="KW-1185">Reference proteome</keyword>
<accession>A0A433QHW0</accession>